<keyword evidence="3" id="KW-1185">Reference proteome</keyword>
<proteinExistence type="predicted"/>
<reference evidence="2 3" key="1">
    <citation type="submission" date="2014-11" db="EMBL/GenBank/DDBJ databases">
        <title>Draft Genome Sequences of Paenibacillus polymyxa NRRL B-30509 and Paenibacillus terrae NRRL B-30644, Strains from a Poultry Environment that Produce Tridecaptin A and Paenicidins.</title>
        <authorList>
            <person name="van Belkum M.J."/>
            <person name="Lohans C.T."/>
            <person name="Vederas J.C."/>
        </authorList>
    </citation>
    <scope>NUCLEOTIDE SEQUENCE [LARGE SCALE GENOMIC DNA]</scope>
    <source>
        <strain evidence="2 3">NRRL B-30644</strain>
    </source>
</reference>
<dbReference type="InterPro" id="IPR010982">
    <property type="entry name" value="Lambda_DNA-bd_dom_sf"/>
</dbReference>
<dbReference type="AlphaFoldDB" id="A0A0D7WWS8"/>
<dbReference type="PROSITE" id="PS50943">
    <property type="entry name" value="HTH_CROC1"/>
    <property type="match status" value="1"/>
</dbReference>
<dbReference type="GO" id="GO:0003677">
    <property type="term" value="F:DNA binding"/>
    <property type="evidence" value="ECO:0007669"/>
    <property type="project" value="UniProtKB-KW"/>
</dbReference>
<comment type="caution">
    <text evidence="2">The sequence shown here is derived from an EMBL/GenBank/DDBJ whole genome shotgun (WGS) entry which is preliminary data.</text>
</comment>
<gene>
    <name evidence="2" type="ORF">QD47_21795</name>
</gene>
<dbReference type="CDD" id="cd00093">
    <property type="entry name" value="HTH_XRE"/>
    <property type="match status" value="1"/>
</dbReference>
<feature type="domain" description="HTH cro/C1-type" evidence="1">
    <location>
        <begin position="1"/>
        <end position="55"/>
    </location>
</feature>
<dbReference type="SUPFAM" id="SSF47413">
    <property type="entry name" value="lambda repressor-like DNA-binding domains"/>
    <property type="match status" value="1"/>
</dbReference>
<dbReference type="Gene3D" id="1.10.260.40">
    <property type="entry name" value="lambda repressor-like DNA-binding domains"/>
    <property type="match status" value="1"/>
</dbReference>
<accession>A0A0D7WWS8</accession>
<dbReference type="InterPro" id="IPR001387">
    <property type="entry name" value="Cro/C1-type_HTH"/>
</dbReference>
<name>A0A0D7WWS8_9BACL</name>
<dbReference type="EMBL" id="JTHP01000053">
    <property type="protein sequence ID" value="KJD43625.1"/>
    <property type="molecule type" value="Genomic_DNA"/>
</dbReference>
<organism evidence="2 3">
    <name type="scientific">Paenibacillus terrae</name>
    <dbReference type="NCBI Taxonomy" id="159743"/>
    <lineage>
        <taxon>Bacteria</taxon>
        <taxon>Bacillati</taxon>
        <taxon>Bacillota</taxon>
        <taxon>Bacilli</taxon>
        <taxon>Bacillales</taxon>
        <taxon>Paenibacillaceae</taxon>
        <taxon>Paenibacillus</taxon>
    </lineage>
</organism>
<evidence type="ECO:0000313" key="2">
    <source>
        <dbReference type="EMBL" id="KJD43625.1"/>
    </source>
</evidence>
<dbReference type="OrthoDB" id="2470416at2"/>
<dbReference type="Proteomes" id="UP000032534">
    <property type="component" value="Unassembled WGS sequence"/>
</dbReference>
<dbReference type="PATRIC" id="fig|159743.3.peg.4853"/>
<sequence length="451" mass="52708">MENYMKKNQLSMSKFGNLAGLNQGTVSTIFSGKQPISIHQLDAITDVLDYPEGYLYEQYIEDHLLGNQLNWRRIHPLLCRSIELDKLNCVEQIILLLMDHLVYSPLLFQIAEESFHTRKYAAAAMLYECVADSEKYQHSERLAMCQYRLFIIGQGDDQLRKYQIASRFETYVDRLNIMDQLDALKDLANTYRSLGRWDKVEEFSQKLEHKAQSQYFRDNQDKKQNSPERPLFFYLAYSKLLRASIFEAKGDYEQALQYTYAYADLSWVKETDEQTVYWMGLFQEWARANVLGNKLLSGDIGILPEYLVYIESNKDELLPILVNIMQAANRFDINVDHILQQFKSEINSYTQQQFSVGTCTVNLILEYVIYLLYELTEYFLNQNKFSRGYDFLISCLEKSASINNKSYIIKCVGLFESFRDMATSETSANYQKIIKGVHANEKKNRIIMLGD</sequence>
<keyword evidence="2" id="KW-0238">DNA-binding</keyword>
<protein>
    <submittedName>
        <fullName evidence="2">DNA-binding protein</fullName>
    </submittedName>
</protein>
<evidence type="ECO:0000313" key="3">
    <source>
        <dbReference type="Proteomes" id="UP000032534"/>
    </source>
</evidence>
<evidence type="ECO:0000259" key="1">
    <source>
        <dbReference type="PROSITE" id="PS50943"/>
    </source>
</evidence>